<evidence type="ECO:0000256" key="1">
    <source>
        <dbReference type="SAM" id="MobiDB-lite"/>
    </source>
</evidence>
<reference evidence="2" key="2">
    <citation type="journal article" date="2015" name="Data Brief">
        <title>Shoot transcriptome of the giant reed, Arundo donax.</title>
        <authorList>
            <person name="Barrero R.A."/>
            <person name="Guerrero F.D."/>
            <person name="Moolhuijzen P."/>
            <person name="Goolsby J.A."/>
            <person name="Tidwell J."/>
            <person name="Bellgard S.E."/>
            <person name="Bellgard M.I."/>
        </authorList>
    </citation>
    <scope>NUCLEOTIDE SEQUENCE</scope>
    <source>
        <tissue evidence="2">Shoot tissue taken approximately 20 cm above the soil surface</tissue>
    </source>
</reference>
<name>A0A0A8XRD8_ARUDO</name>
<sequence>MIEIRRLARNSRERVKIECDKDTKLSCKGGDAESIQTGSQSKSAQIAMRKNKKTGQGKDRFL</sequence>
<reference evidence="2" key="1">
    <citation type="submission" date="2014-09" db="EMBL/GenBank/DDBJ databases">
        <authorList>
            <person name="Magalhaes I.L.F."/>
            <person name="Oliveira U."/>
            <person name="Santos F.R."/>
            <person name="Vidigal T.H.D.A."/>
            <person name="Brescovit A.D."/>
            <person name="Santos A.J."/>
        </authorList>
    </citation>
    <scope>NUCLEOTIDE SEQUENCE</scope>
    <source>
        <tissue evidence="2">Shoot tissue taken approximately 20 cm above the soil surface</tissue>
    </source>
</reference>
<organism evidence="2">
    <name type="scientific">Arundo donax</name>
    <name type="common">Giant reed</name>
    <name type="synonym">Donax arundinaceus</name>
    <dbReference type="NCBI Taxonomy" id="35708"/>
    <lineage>
        <taxon>Eukaryota</taxon>
        <taxon>Viridiplantae</taxon>
        <taxon>Streptophyta</taxon>
        <taxon>Embryophyta</taxon>
        <taxon>Tracheophyta</taxon>
        <taxon>Spermatophyta</taxon>
        <taxon>Magnoliopsida</taxon>
        <taxon>Liliopsida</taxon>
        <taxon>Poales</taxon>
        <taxon>Poaceae</taxon>
        <taxon>PACMAD clade</taxon>
        <taxon>Arundinoideae</taxon>
        <taxon>Arundineae</taxon>
        <taxon>Arundo</taxon>
    </lineage>
</organism>
<protein>
    <submittedName>
        <fullName evidence="2">Uncharacterized protein</fullName>
    </submittedName>
</protein>
<dbReference type="AlphaFoldDB" id="A0A0A8XRD8"/>
<accession>A0A0A8XRD8</accession>
<proteinExistence type="predicted"/>
<feature type="compositionally biased region" description="Polar residues" evidence="1">
    <location>
        <begin position="34"/>
        <end position="44"/>
    </location>
</feature>
<dbReference type="EMBL" id="GBRH01282547">
    <property type="protein sequence ID" value="JAD15348.1"/>
    <property type="molecule type" value="Transcribed_RNA"/>
</dbReference>
<feature type="region of interest" description="Disordered" evidence="1">
    <location>
        <begin position="26"/>
        <end position="62"/>
    </location>
</feature>
<evidence type="ECO:0000313" key="2">
    <source>
        <dbReference type="EMBL" id="JAD15348.1"/>
    </source>
</evidence>